<evidence type="ECO:0000256" key="7">
    <source>
        <dbReference type="ARBA" id="ARBA00023270"/>
    </source>
</evidence>
<dbReference type="NCBIfam" id="TIGR01182">
    <property type="entry name" value="eda"/>
    <property type="match status" value="1"/>
</dbReference>
<evidence type="ECO:0000256" key="2">
    <source>
        <dbReference type="ARBA" id="ARBA00004736"/>
    </source>
</evidence>
<dbReference type="PANTHER" id="PTHR30246:SF1">
    <property type="entry name" value="2-DEHYDRO-3-DEOXY-6-PHOSPHOGALACTONATE ALDOLASE-RELATED"/>
    <property type="match status" value="1"/>
</dbReference>
<dbReference type="PROSITE" id="PS00159">
    <property type="entry name" value="ALDOLASE_KDPG_KHG_1"/>
    <property type="match status" value="1"/>
</dbReference>
<name>A0A7C4Q2L3_9CHLR</name>
<evidence type="ECO:0000256" key="5">
    <source>
        <dbReference type="ARBA" id="ARBA00013063"/>
    </source>
</evidence>
<dbReference type="EC" id="4.1.2.14" evidence="5"/>
<accession>A0A7C4Q2L3</accession>
<dbReference type="CDD" id="cd00452">
    <property type="entry name" value="KDPG_aldolase"/>
    <property type="match status" value="1"/>
</dbReference>
<dbReference type="SUPFAM" id="SSF51569">
    <property type="entry name" value="Aldolase"/>
    <property type="match status" value="1"/>
</dbReference>
<dbReference type="InterPro" id="IPR013785">
    <property type="entry name" value="Aldolase_TIM"/>
</dbReference>
<dbReference type="InterPro" id="IPR031338">
    <property type="entry name" value="KDPG/KHG_AS_2"/>
</dbReference>
<reference evidence="9" key="1">
    <citation type="journal article" date="2020" name="mSystems">
        <title>Genome- and Community-Level Interaction Insights into Carbon Utilization and Element Cycling Functions of Hydrothermarchaeota in Hydrothermal Sediment.</title>
        <authorList>
            <person name="Zhou Z."/>
            <person name="Liu Y."/>
            <person name="Xu W."/>
            <person name="Pan J."/>
            <person name="Luo Z.H."/>
            <person name="Li M."/>
        </authorList>
    </citation>
    <scope>NUCLEOTIDE SEQUENCE [LARGE SCALE GENOMIC DNA]</scope>
    <source>
        <strain evidence="9">SpSt-556</strain>
    </source>
</reference>
<organism evidence="9">
    <name type="scientific">Bellilinea caldifistulae</name>
    <dbReference type="NCBI Taxonomy" id="360411"/>
    <lineage>
        <taxon>Bacteria</taxon>
        <taxon>Bacillati</taxon>
        <taxon>Chloroflexota</taxon>
        <taxon>Anaerolineae</taxon>
        <taxon>Anaerolineales</taxon>
        <taxon>Anaerolineaceae</taxon>
        <taxon>Bellilinea</taxon>
    </lineage>
</organism>
<keyword evidence="7" id="KW-0704">Schiff base</keyword>
<dbReference type="PROSITE" id="PS00160">
    <property type="entry name" value="ALDOLASE_KDPG_KHG_2"/>
    <property type="match status" value="1"/>
</dbReference>
<keyword evidence="6 9" id="KW-0456">Lyase</keyword>
<dbReference type="Pfam" id="PF01081">
    <property type="entry name" value="Aldolase"/>
    <property type="match status" value="1"/>
</dbReference>
<dbReference type="InterPro" id="IPR000887">
    <property type="entry name" value="Aldlse_KDPG_KHG"/>
</dbReference>
<dbReference type="Gene3D" id="3.20.20.70">
    <property type="entry name" value="Aldolase class I"/>
    <property type="match status" value="1"/>
</dbReference>
<dbReference type="EMBL" id="DSXR01000074">
    <property type="protein sequence ID" value="HGS87408.1"/>
    <property type="molecule type" value="Genomic_DNA"/>
</dbReference>
<comment type="pathway">
    <text evidence="2">Carbohydrate acid metabolism; 2-dehydro-3-deoxy-D-gluconate degradation; D-glyceraldehyde 3-phosphate and pyruvate from 2-dehydro-3-deoxy-D-gluconate: step 2/2.</text>
</comment>
<comment type="caution">
    <text evidence="9">The sequence shown here is derived from an EMBL/GenBank/DDBJ whole genome shotgun (WGS) entry which is preliminary data.</text>
</comment>
<evidence type="ECO:0000256" key="3">
    <source>
        <dbReference type="ARBA" id="ARBA00006906"/>
    </source>
</evidence>
<comment type="similarity">
    <text evidence="3">Belongs to the KHG/KDPG aldolase family.</text>
</comment>
<proteinExistence type="inferred from homology"/>
<dbReference type="AlphaFoldDB" id="A0A7C4Q2L3"/>
<evidence type="ECO:0000256" key="8">
    <source>
        <dbReference type="ARBA" id="ARBA00023277"/>
    </source>
</evidence>
<evidence type="ECO:0000256" key="1">
    <source>
        <dbReference type="ARBA" id="ARBA00000654"/>
    </source>
</evidence>
<evidence type="ECO:0000256" key="6">
    <source>
        <dbReference type="ARBA" id="ARBA00023239"/>
    </source>
</evidence>
<sequence length="217" mass="23522">MIKPIFKEIYRHAIIPVVEIERIELVEALARTLVEAGLPLLEITLRTPAALSAIQHVREAYPNLILGAGTILTLEQAKQAVSAGADFLVSPGLPHDAVEWALAEEIPFLPGAVTPNEILQGLRLGIEVFKFFPAETMGGLTAIKAISDPFPAVRFIPTGGIQTENLAAYLTHERVLAVGGSWLAKRQWISEGQFEQIKAQVNSALQVVHSLARPALT</sequence>
<comment type="subunit">
    <text evidence="4">Homotrimer.</text>
</comment>
<dbReference type="GO" id="GO:0008675">
    <property type="term" value="F:2-dehydro-3-deoxy-phosphogluconate aldolase activity"/>
    <property type="evidence" value="ECO:0007669"/>
    <property type="project" value="UniProtKB-EC"/>
</dbReference>
<dbReference type="NCBIfam" id="NF004325">
    <property type="entry name" value="PRK05718.1"/>
    <property type="match status" value="1"/>
</dbReference>
<dbReference type="InterPro" id="IPR031337">
    <property type="entry name" value="KDPG/KHG_AS_1"/>
</dbReference>
<protein>
    <recommendedName>
        <fullName evidence="5">2-dehydro-3-deoxy-phosphogluconate aldolase</fullName>
        <ecNumber evidence="5">4.1.2.14</ecNumber>
    </recommendedName>
</protein>
<evidence type="ECO:0000313" key="9">
    <source>
        <dbReference type="EMBL" id="HGS87408.1"/>
    </source>
</evidence>
<keyword evidence="8" id="KW-0119">Carbohydrate metabolism</keyword>
<gene>
    <name evidence="9" type="primary">eda</name>
    <name evidence="9" type="ORF">ENT17_07290</name>
</gene>
<comment type="catalytic activity">
    <reaction evidence="1">
        <text>2-dehydro-3-deoxy-6-phospho-D-gluconate = D-glyceraldehyde 3-phosphate + pyruvate</text>
        <dbReference type="Rhea" id="RHEA:17089"/>
        <dbReference type="ChEBI" id="CHEBI:15361"/>
        <dbReference type="ChEBI" id="CHEBI:57569"/>
        <dbReference type="ChEBI" id="CHEBI:59776"/>
        <dbReference type="EC" id="4.1.2.14"/>
    </reaction>
</comment>
<evidence type="ECO:0000256" key="4">
    <source>
        <dbReference type="ARBA" id="ARBA00011233"/>
    </source>
</evidence>
<dbReference type="PANTHER" id="PTHR30246">
    <property type="entry name" value="2-KETO-3-DEOXY-6-PHOSPHOGLUCONATE ALDOLASE"/>
    <property type="match status" value="1"/>
</dbReference>